<dbReference type="Proteomes" id="UP000801492">
    <property type="component" value="Unassembled WGS sequence"/>
</dbReference>
<comment type="caution">
    <text evidence="2">The sequence shown here is derived from an EMBL/GenBank/DDBJ whole genome shotgun (WGS) entry which is preliminary data.</text>
</comment>
<proteinExistence type="predicted"/>
<organism evidence="2 3">
    <name type="scientific">Ignelater luminosus</name>
    <name type="common">Cucubano</name>
    <name type="synonym">Pyrophorus luminosus</name>
    <dbReference type="NCBI Taxonomy" id="2038154"/>
    <lineage>
        <taxon>Eukaryota</taxon>
        <taxon>Metazoa</taxon>
        <taxon>Ecdysozoa</taxon>
        <taxon>Arthropoda</taxon>
        <taxon>Hexapoda</taxon>
        <taxon>Insecta</taxon>
        <taxon>Pterygota</taxon>
        <taxon>Neoptera</taxon>
        <taxon>Endopterygota</taxon>
        <taxon>Coleoptera</taxon>
        <taxon>Polyphaga</taxon>
        <taxon>Elateriformia</taxon>
        <taxon>Elateroidea</taxon>
        <taxon>Elateridae</taxon>
        <taxon>Agrypninae</taxon>
        <taxon>Pyrophorini</taxon>
        <taxon>Ignelater</taxon>
    </lineage>
</organism>
<evidence type="ECO:0000256" key="1">
    <source>
        <dbReference type="SAM" id="MobiDB-lite"/>
    </source>
</evidence>
<dbReference type="AlphaFoldDB" id="A0A8K0C9S0"/>
<protein>
    <submittedName>
        <fullName evidence="2">Uncharacterized protein</fullName>
    </submittedName>
</protein>
<feature type="region of interest" description="Disordered" evidence="1">
    <location>
        <begin position="62"/>
        <end position="83"/>
    </location>
</feature>
<dbReference type="EMBL" id="VTPC01090749">
    <property type="protein sequence ID" value="KAF2881351.1"/>
    <property type="molecule type" value="Genomic_DNA"/>
</dbReference>
<sequence>MEQLQEKHDTFNLHRKVTELTGKIKTIEIPYLLDENNSIISDIEEKMNLWKDYIESLFEDNREEKKIEEQKEETRPDITKTEI</sequence>
<evidence type="ECO:0000313" key="3">
    <source>
        <dbReference type="Proteomes" id="UP000801492"/>
    </source>
</evidence>
<reference evidence="2" key="1">
    <citation type="submission" date="2019-08" db="EMBL/GenBank/DDBJ databases">
        <title>The genome of the North American firefly Photinus pyralis.</title>
        <authorList>
            <consortium name="Photinus pyralis genome working group"/>
            <person name="Fallon T.R."/>
            <person name="Sander Lower S.E."/>
            <person name="Weng J.-K."/>
        </authorList>
    </citation>
    <scope>NUCLEOTIDE SEQUENCE</scope>
    <source>
        <strain evidence="2">TRF0915ILg1</strain>
        <tissue evidence="2">Whole body</tissue>
    </source>
</reference>
<evidence type="ECO:0000313" key="2">
    <source>
        <dbReference type="EMBL" id="KAF2881351.1"/>
    </source>
</evidence>
<accession>A0A8K0C9S0</accession>
<gene>
    <name evidence="2" type="ORF">ILUMI_24820</name>
</gene>
<keyword evidence="3" id="KW-1185">Reference proteome</keyword>
<name>A0A8K0C9S0_IGNLU</name>
<dbReference type="OrthoDB" id="6774127at2759"/>